<dbReference type="GO" id="GO:0043138">
    <property type="term" value="F:3'-5' DNA helicase activity"/>
    <property type="evidence" value="ECO:0007669"/>
    <property type="project" value="UniProtKB-EC"/>
</dbReference>
<dbReference type="PANTHER" id="PTHR30580:SF0">
    <property type="entry name" value="PRIMOSOMAL PROTEIN N"/>
    <property type="match status" value="1"/>
</dbReference>
<dbReference type="InterPro" id="IPR014001">
    <property type="entry name" value="Helicase_ATP-bd"/>
</dbReference>
<dbReference type="GO" id="GO:0006269">
    <property type="term" value="P:DNA replication, synthesis of primer"/>
    <property type="evidence" value="ECO:0007669"/>
    <property type="project" value="UniProtKB-KW"/>
</dbReference>
<evidence type="ECO:0000256" key="11">
    <source>
        <dbReference type="ARBA" id="ARBA00048988"/>
    </source>
</evidence>
<dbReference type="Pfam" id="PF00271">
    <property type="entry name" value="Helicase_C"/>
    <property type="match status" value="1"/>
</dbReference>
<dbReference type="NCBIfam" id="TIGR00595">
    <property type="entry name" value="priA"/>
    <property type="match status" value="1"/>
</dbReference>
<evidence type="ECO:0000256" key="10">
    <source>
        <dbReference type="ARBA" id="ARBA00023235"/>
    </source>
</evidence>
<comment type="caution">
    <text evidence="15">The sequence shown here is derived from an EMBL/GenBank/DDBJ whole genome shotgun (WGS) entry which is preliminary data.</text>
</comment>
<evidence type="ECO:0000256" key="8">
    <source>
        <dbReference type="ARBA" id="ARBA00022840"/>
    </source>
</evidence>
<dbReference type="HAMAP" id="MF_00983">
    <property type="entry name" value="PriA"/>
    <property type="match status" value="1"/>
</dbReference>
<dbReference type="Pfam" id="PF17764">
    <property type="entry name" value="PriA_3primeBD"/>
    <property type="match status" value="1"/>
</dbReference>
<dbReference type="InterPro" id="IPR027417">
    <property type="entry name" value="P-loop_NTPase"/>
</dbReference>
<feature type="binding site" evidence="12">
    <location>
        <position position="511"/>
    </location>
    <ligand>
        <name>Zn(2+)</name>
        <dbReference type="ChEBI" id="CHEBI:29105"/>
        <label>2</label>
    </ligand>
</feature>
<dbReference type="InterPro" id="IPR001650">
    <property type="entry name" value="Helicase_C-like"/>
</dbReference>
<comment type="subunit">
    <text evidence="12">Component of the replication restart primosome.</text>
</comment>
<sequence length="797" mass="90585">MSQLAKVGSRVVVEFGKSRVLTAVIVKIHNTPPPKYQAKYVQELLDIEPVVTASQLWLFEWVAEYYMCHVGEVMNIALPAGLKISSQSRIQYNPDFAHPELLSEQETQLMEVLLKEESLSYDEVGRFLDQKDINKTIKELVAKHAIILFEEVKDKYRPKIVKKIRLKRVFEGTEEILALIEKLEKTTKQQEVLLEYLGHVPINELHYKNKEGLAKSTLKAGDISESSLKTLLDKGIFEEFEIVVSRFDGEDLGSQAQMQLSEPQQKASDQIMDSFTQNEVVLFHGITGSGKTEIYIDLIQKVLDSGSQVLFLLPEIALTTQIVNRLRVVFGDAMGVYHSKFSDNERVEVWKGVLDGKFQFVVGVRSAIFLPFTNLGLIIVDEEHESSYKQFDPAPRYHARDVAIMLALKVRSKVLLGSATPSIESFYQAKNKKYGLVSLNVRYGDAQLPDIRLVDMKKERKDKTLVKEFSSELLAEMAQNLANKQQTIIFLNRRGYAPYLNCQECNWIGHCDQCAVSLTYHLAEKTLVCHYCGHKESVPKTCPDCGSTKVKAMGVGTEKIEEDLYEIFPEAKILRMDLDTTRSKNAYQNIIGEFEKGEVDVLVGTQMVSKGLDFDHVSLVGIYNADKMIHFPDFRAAERAFQLITQVSGRAGRRDQKGRVLIQTGSPQNRILQFVLQNDYVGFYESEVIDREGYNYPPFSRIIEITVKDVDQTLAHQAAARLAQALENQLGKTRVMGPEKALVERIRNKYLFEVWLKLEKDKMNIQATKAFLQKEIVNLITEKKFKSVQVVVNVDAV</sequence>
<dbReference type="Proteomes" id="UP001204144">
    <property type="component" value="Unassembled WGS sequence"/>
</dbReference>
<keyword evidence="7 12" id="KW-0862">Zinc</keyword>
<accession>A0AAE3KW19</accession>
<dbReference type="GO" id="GO:0005524">
    <property type="term" value="F:ATP binding"/>
    <property type="evidence" value="ECO:0007669"/>
    <property type="project" value="UniProtKB-UniRule"/>
</dbReference>
<evidence type="ECO:0000256" key="5">
    <source>
        <dbReference type="ARBA" id="ARBA00022801"/>
    </source>
</evidence>
<dbReference type="InterPro" id="IPR042115">
    <property type="entry name" value="PriA_3primeBD_sf"/>
</dbReference>
<comment type="cofactor">
    <cofactor evidence="12">
        <name>Zn(2+)</name>
        <dbReference type="ChEBI" id="CHEBI:29105"/>
    </cofactor>
    <text evidence="12">Binds 2 zinc ions per subunit.</text>
</comment>
<dbReference type="GO" id="GO:0006302">
    <property type="term" value="P:double-strand break repair"/>
    <property type="evidence" value="ECO:0007669"/>
    <property type="project" value="InterPro"/>
</dbReference>
<keyword evidence="16" id="KW-1185">Reference proteome</keyword>
<feature type="binding site" evidence="12">
    <location>
        <position position="545"/>
    </location>
    <ligand>
        <name>Zn(2+)</name>
        <dbReference type="ChEBI" id="CHEBI:29105"/>
        <label>1</label>
    </ligand>
</feature>
<feature type="domain" description="Helicase ATP-binding" evidence="13">
    <location>
        <begin position="272"/>
        <end position="439"/>
    </location>
</feature>
<evidence type="ECO:0000256" key="4">
    <source>
        <dbReference type="ARBA" id="ARBA00022741"/>
    </source>
</evidence>
<dbReference type="GO" id="GO:0003677">
    <property type="term" value="F:DNA binding"/>
    <property type="evidence" value="ECO:0007669"/>
    <property type="project" value="UniProtKB-UniRule"/>
</dbReference>
<dbReference type="EC" id="5.6.2.4" evidence="12"/>
<dbReference type="PANTHER" id="PTHR30580">
    <property type="entry name" value="PRIMOSOMAL PROTEIN N"/>
    <property type="match status" value="1"/>
</dbReference>
<dbReference type="EMBL" id="RJUF01000006">
    <property type="protein sequence ID" value="MCP9762145.1"/>
    <property type="molecule type" value="Genomic_DNA"/>
</dbReference>
<evidence type="ECO:0000259" key="14">
    <source>
        <dbReference type="PROSITE" id="PS51194"/>
    </source>
</evidence>
<dbReference type="InterPro" id="IPR041222">
    <property type="entry name" value="PriA_3primeBD"/>
</dbReference>
<protein>
    <recommendedName>
        <fullName evidence="12">Replication restart protein PriA</fullName>
    </recommendedName>
    <alternativeName>
        <fullName evidence="12">ATP-dependent DNA helicase PriA</fullName>
        <ecNumber evidence="12">5.6.2.4</ecNumber>
    </alternativeName>
    <alternativeName>
        <fullName evidence="12">DNA 3'-5' helicase PriA</fullName>
    </alternativeName>
</protein>
<dbReference type="GO" id="GO:0016787">
    <property type="term" value="F:hydrolase activity"/>
    <property type="evidence" value="ECO:0007669"/>
    <property type="project" value="UniProtKB-KW"/>
</dbReference>
<keyword evidence="1 12" id="KW-0639">Primosome</keyword>
<evidence type="ECO:0000256" key="9">
    <source>
        <dbReference type="ARBA" id="ARBA00023125"/>
    </source>
</evidence>
<keyword evidence="9 12" id="KW-0238">DNA-binding</keyword>
<dbReference type="Pfam" id="PF18319">
    <property type="entry name" value="Zn_ribbon_PriA"/>
    <property type="match status" value="1"/>
</dbReference>
<reference evidence="15 16" key="1">
    <citation type="submission" date="2018-11" db="EMBL/GenBank/DDBJ databases">
        <title>Novel bacteria species description.</title>
        <authorList>
            <person name="Han J.-H."/>
        </authorList>
    </citation>
    <scope>NUCLEOTIDE SEQUENCE [LARGE SCALE GENOMIC DNA]</scope>
    <source>
        <strain evidence="15 16">KCTC23259</strain>
    </source>
</reference>
<comment type="catalytic activity">
    <reaction evidence="12">
        <text>Couples ATP hydrolysis with the unwinding of duplex DNA by translocating in the 3'-5' direction.</text>
        <dbReference type="EC" id="5.6.2.4"/>
    </reaction>
</comment>
<dbReference type="GO" id="GO:1990077">
    <property type="term" value="C:primosome complex"/>
    <property type="evidence" value="ECO:0007669"/>
    <property type="project" value="UniProtKB-UniRule"/>
</dbReference>
<dbReference type="InterPro" id="IPR041236">
    <property type="entry name" value="PriA_C"/>
</dbReference>
<evidence type="ECO:0000313" key="16">
    <source>
        <dbReference type="Proteomes" id="UP001204144"/>
    </source>
</evidence>
<evidence type="ECO:0000256" key="6">
    <source>
        <dbReference type="ARBA" id="ARBA00022806"/>
    </source>
</evidence>
<dbReference type="Gene3D" id="3.40.50.300">
    <property type="entry name" value="P-loop containing nucleotide triphosphate hydrolases"/>
    <property type="match status" value="2"/>
</dbReference>
<keyword evidence="3 12" id="KW-0479">Metal-binding</keyword>
<dbReference type="Pfam" id="PF18074">
    <property type="entry name" value="PriA_C"/>
    <property type="match status" value="1"/>
</dbReference>
<dbReference type="PROSITE" id="PS51194">
    <property type="entry name" value="HELICASE_CTER"/>
    <property type="match status" value="1"/>
</dbReference>
<comment type="catalytic activity">
    <reaction evidence="11 12">
        <text>ATP + H2O = ADP + phosphate + H(+)</text>
        <dbReference type="Rhea" id="RHEA:13065"/>
        <dbReference type="ChEBI" id="CHEBI:15377"/>
        <dbReference type="ChEBI" id="CHEBI:15378"/>
        <dbReference type="ChEBI" id="CHEBI:30616"/>
        <dbReference type="ChEBI" id="CHEBI:43474"/>
        <dbReference type="ChEBI" id="CHEBI:456216"/>
        <dbReference type="EC" id="5.6.2.4"/>
    </reaction>
</comment>
<comment type="function">
    <text evidence="12">Initiates the restart of stalled replication forks, which reloads the replicative helicase on sites other than the origin of replication. Recognizes and binds to abandoned replication forks and remodels them to uncover a helicase loading site. Promotes assembly of the primosome at these replication forks.</text>
</comment>
<proteinExistence type="inferred from homology"/>
<evidence type="ECO:0000256" key="12">
    <source>
        <dbReference type="HAMAP-Rule" id="MF_00983"/>
    </source>
</evidence>
<comment type="similarity">
    <text evidence="12">Belongs to the helicase family. PriA subfamily.</text>
</comment>
<dbReference type="AlphaFoldDB" id="A0AAE3KW19"/>
<evidence type="ECO:0000259" key="13">
    <source>
        <dbReference type="PROSITE" id="PS51192"/>
    </source>
</evidence>
<dbReference type="SMART" id="SM00490">
    <property type="entry name" value="HELICc"/>
    <property type="match status" value="1"/>
</dbReference>
<evidence type="ECO:0000256" key="3">
    <source>
        <dbReference type="ARBA" id="ARBA00022723"/>
    </source>
</evidence>
<feature type="binding site" evidence="12">
    <location>
        <position position="514"/>
    </location>
    <ligand>
        <name>Zn(2+)</name>
        <dbReference type="ChEBI" id="CHEBI:29105"/>
        <label>2</label>
    </ligand>
</feature>
<dbReference type="GO" id="GO:0006270">
    <property type="term" value="P:DNA replication initiation"/>
    <property type="evidence" value="ECO:0007669"/>
    <property type="project" value="TreeGrafter"/>
</dbReference>
<keyword evidence="10 12" id="KW-0413">Isomerase</keyword>
<feature type="binding site" evidence="12">
    <location>
        <position position="502"/>
    </location>
    <ligand>
        <name>Zn(2+)</name>
        <dbReference type="ChEBI" id="CHEBI:29105"/>
        <label>1</label>
    </ligand>
</feature>
<dbReference type="FunFam" id="3.40.50.300:FF:000489">
    <property type="entry name" value="Primosome assembly protein PriA"/>
    <property type="match status" value="1"/>
</dbReference>
<keyword evidence="8 12" id="KW-0067">ATP-binding</keyword>
<keyword evidence="2 12" id="KW-0235">DNA replication</keyword>
<dbReference type="GO" id="GO:0006310">
    <property type="term" value="P:DNA recombination"/>
    <property type="evidence" value="ECO:0007669"/>
    <property type="project" value="InterPro"/>
</dbReference>
<dbReference type="InterPro" id="IPR040498">
    <property type="entry name" value="PriA_CRR"/>
</dbReference>
<feature type="domain" description="Helicase C-terminal" evidence="14">
    <location>
        <begin position="537"/>
        <end position="711"/>
    </location>
</feature>
<dbReference type="Pfam" id="PF00270">
    <property type="entry name" value="DEAD"/>
    <property type="match status" value="1"/>
</dbReference>
<keyword evidence="4 12" id="KW-0547">Nucleotide-binding</keyword>
<dbReference type="CDD" id="cd18804">
    <property type="entry name" value="SF2_C_priA"/>
    <property type="match status" value="1"/>
</dbReference>
<feature type="binding site" evidence="12">
    <location>
        <position position="542"/>
    </location>
    <ligand>
        <name>Zn(2+)</name>
        <dbReference type="ChEBI" id="CHEBI:29105"/>
        <label>1</label>
    </ligand>
</feature>
<evidence type="ECO:0000256" key="1">
    <source>
        <dbReference type="ARBA" id="ARBA00022515"/>
    </source>
</evidence>
<dbReference type="PROSITE" id="PS51192">
    <property type="entry name" value="HELICASE_ATP_BIND_1"/>
    <property type="match status" value="1"/>
</dbReference>
<dbReference type="Gene3D" id="3.40.1440.60">
    <property type="entry name" value="PriA, 3(prime) DNA-binding domain"/>
    <property type="match status" value="1"/>
</dbReference>
<keyword evidence="5 12" id="KW-0378">Hydrolase</keyword>
<evidence type="ECO:0000313" key="15">
    <source>
        <dbReference type="EMBL" id="MCP9762145.1"/>
    </source>
</evidence>
<feature type="binding site" evidence="12">
    <location>
        <position position="529"/>
    </location>
    <ligand>
        <name>Zn(2+)</name>
        <dbReference type="ChEBI" id="CHEBI:29105"/>
        <label>2</label>
    </ligand>
</feature>
<dbReference type="SUPFAM" id="SSF52540">
    <property type="entry name" value="P-loop containing nucleoside triphosphate hydrolases"/>
    <property type="match status" value="1"/>
</dbReference>
<organism evidence="15 16">
    <name type="scientific">Lacihabitans soyangensis</name>
    <dbReference type="NCBI Taxonomy" id="869394"/>
    <lineage>
        <taxon>Bacteria</taxon>
        <taxon>Pseudomonadati</taxon>
        <taxon>Bacteroidota</taxon>
        <taxon>Cytophagia</taxon>
        <taxon>Cytophagales</taxon>
        <taxon>Leadbetterellaceae</taxon>
        <taxon>Lacihabitans</taxon>
    </lineage>
</organism>
<evidence type="ECO:0000256" key="2">
    <source>
        <dbReference type="ARBA" id="ARBA00022705"/>
    </source>
</evidence>
<gene>
    <name evidence="12 15" type="primary">priA</name>
    <name evidence="15" type="ORF">EGI31_04205</name>
</gene>
<evidence type="ECO:0000256" key="7">
    <source>
        <dbReference type="ARBA" id="ARBA00022833"/>
    </source>
</evidence>
<dbReference type="InterPro" id="IPR005259">
    <property type="entry name" value="PriA"/>
</dbReference>
<feature type="binding site" evidence="12">
    <location>
        <position position="532"/>
    </location>
    <ligand>
        <name>Zn(2+)</name>
        <dbReference type="ChEBI" id="CHEBI:29105"/>
        <label>2</label>
    </ligand>
</feature>
<dbReference type="InterPro" id="IPR011545">
    <property type="entry name" value="DEAD/DEAH_box_helicase_dom"/>
</dbReference>
<dbReference type="SMART" id="SM00487">
    <property type="entry name" value="DEXDc"/>
    <property type="match status" value="1"/>
</dbReference>
<dbReference type="CDD" id="cd17929">
    <property type="entry name" value="DEXHc_priA"/>
    <property type="match status" value="1"/>
</dbReference>
<name>A0AAE3KW19_9BACT</name>
<dbReference type="GO" id="GO:0008270">
    <property type="term" value="F:zinc ion binding"/>
    <property type="evidence" value="ECO:0007669"/>
    <property type="project" value="UniProtKB-UniRule"/>
</dbReference>
<feature type="binding site" evidence="12">
    <location>
        <position position="505"/>
    </location>
    <ligand>
        <name>Zn(2+)</name>
        <dbReference type="ChEBI" id="CHEBI:29105"/>
        <label>1</label>
    </ligand>
</feature>
<keyword evidence="6 12" id="KW-0347">Helicase</keyword>